<dbReference type="AlphaFoldDB" id="A0A841FK18"/>
<organism evidence="1 2">
    <name type="scientific">Phytomonospora endophytica</name>
    <dbReference type="NCBI Taxonomy" id="714109"/>
    <lineage>
        <taxon>Bacteria</taxon>
        <taxon>Bacillati</taxon>
        <taxon>Actinomycetota</taxon>
        <taxon>Actinomycetes</taxon>
        <taxon>Micromonosporales</taxon>
        <taxon>Micromonosporaceae</taxon>
        <taxon>Phytomonospora</taxon>
    </lineage>
</organism>
<accession>A0A841FK18</accession>
<sequence length="281" mass="28574">MTAYRLTEGATLVIRVDGGPWQTLTFDVGSFADPEAATPGELAVAIAVGLKGVTAETDDGDRLVLVTDDTGETTTLEVSASSTAAAALGLAPGATATGTGPGAASLTGAGGPFAIPVDASMTVHVDGKARKIGFGEHDGHWTPADAAENINRKLRRTIARVTGDGRVRLVSPTQGVGSRLTVTGPADPDTPDAAAVLGFTGPASHTDPYRTEPARLACRPAPDTVVVENLTSAPIELQLPTGRCVLPARGRLVVARDTAADGLLSRLAAQGAVRTSPERNT</sequence>
<dbReference type="EMBL" id="JACHGT010000003">
    <property type="protein sequence ID" value="MBB6033487.1"/>
    <property type="molecule type" value="Genomic_DNA"/>
</dbReference>
<gene>
    <name evidence="1" type="ORF">HNR73_001337</name>
</gene>
<evidence type="ECO:0000313" key="2">
    <source>
        <dbReference type="Proteomes" id="UP000548476"/>
    </source>
</evidence>
<comment type="caution">
    <text evidence="1">The sequence shown here is derived from an EMBL/GenBank/DDBJ whole genome shotgun (WGS) entry which is preliminary data.</text>
</comment>
<reference evidence="1 2" key="1">
    <citation type="submission" date="2020-08" db="EMBL/GenBank/DDBJ databases">
        <title>Genomic Encyclopedia of Type Strains, Phase IV (KMG-IV): sequencing the most valuable type-strain genomes for metagenomic binning, comparative biology and taxonomic classification.</title>
        <authorList>
            <person name="Goeker M."/>
        </authorList>
    </citation>
    <scope>NUCLEOTIDE SEQUENCE [LARGE SCALE GENOMIC DNA]</scope>
    <source>
        <strain evidence="1 2">YIM 65646</strain>
    </source>
</reference>
<dbReference type="Proteomes" id="UP000548476">
    <property type="component" value="Unassembled WGS sequence"/>
</dbReference>
<proteinExistence type="predicted"/>
<evidence type="ECO:0000313" key="1">
    <source>
        <dbReference type="EMBL" id="MBB6033487.1"/>
    </source>
</evidence>
<protein>
    <submittedName>
        <fullName evidence="1">Uncharacterized protein</fullName>
    </submittedName>
</protein>
<name>A0A841FK18_9ACTN</name>
<dbReference type="RefSeq" id="WP_184786397.1">
    <property type="nucleotide sequence ID" value="NZ_BONT01000015.1"/>
</dbReference>
<keyword evidence="2" id="KW-1185">Reference proteome</keyword>